<reference evidence="1 2" key="1">
    <citation type="submission" date="2016-10" db="EMBL/GenBank/DDBJ databases">
        <authorList>
            <person name="de Groot N.N."/>
        </authorList>
    </citation>
    <scope>NUCLEOTIDE SEQUENCE [LARGE SCALE GENOMIC DNA]</scope>
    <source>
        <strain evidence="1 2">DSM 46701</strain>
    </source>
</reference>
<gene>
    <name evidence="1" type="ORF">SAMN05444955_12030</name>
</gene>
<keyword evidence="1" id="KW-0812">Transmembrane</keyword>
<name>A0A1H8IYF5_9BACL</name>
<proteinExistence type="predicted"/>
<organism evidence="1 2">
    <name type="scientific">Lihuaxuella thermophila</name>
    <dbReference type="NCBI Taxonomy" id="1173111"/>
    <lineage>
        <taxon>Bacteria</taxon>
        <taxon>Bacillati</taxon>
        <taxon>Bacillota</taxon>
        <taxon>Bacilli</taxon>
        <taxon>Bacillales</taxon>
        <taxon>Thermoactinomycetaceae</taxon>
        <taxon>Lihuaxuella</taxon>
    </lineage>
</organism>
<evidence type="ECO:0000313" key="1">
    <source>
        <dbReference type="EMBL" id="SEN73542.1"/>
    </source>
</evidence>
<dbReference type="Proteomes" id="UP000199695">
    <property type="component" value="Unassembled WGS sequence"/>
</dbReference>
<dbReference type="AlphaFoldDB" id="A0A1H8IYF5"/>
<sequence length="107" mass="12384">MRQLAYTVFIEYQVLPEQWEKFLSQVPVIRETTRSSAGILSHSFLTGSEQPFLVVEILQVADWNDYLRIRELREHGGCCEWESLIKGGRSGIRIWAFEPIVQQSSPT</sequence>
<dbReference type="EMBL" id="FOCQ01000020">
    <property type="protein sequence ID" value="SEN73542.1"/>
    <property type="molecule type" value="Genomic_DNA"/>
</dbReference>
<protein>
    <submittedName>
        <fullName evidence="1">Transmembrane secretion effector</fullName>
    </submittedName>
</protein>
<keyword evidence="2" id="KW-1185">Reference proteome</keyword>
<dbReference type="RefSeq" id="WP_089972748.1">
    <property type="nucleotide sequence ID" value="NZ_FOCQ01000020.1"/>
</dbReference>
<keyword evidence="1" id="KW-0472">Membrane</keyword>
<evidence type="ECO:0000313" key="2">
    <source>
        <dbReference type="Proteomes" id="UP000199695"/>
    </source>
</evidence>
<dbReference type="OrthoDB" id="2967153at2"/>
<dbReference type="STRING" id="1173111.SAMN05444955_12030"/>
<accession>A0A1H8IYF5</accession>